<proteinExistence type="predicted"/>
<dbReference type="GO" id="GO:0003677">
    <property type="term" value="F:DNA binding"/>
    <property type="evidence" value="ECO:0007669"/>
    <property type="project" value="UniProtKB-KW"/>
</dbReference>
<dbReference type="RefSeq" id="WP_092371273.1">
    <property type="nucleotide sequence ID" value="NZ_CP176637.1"/>
</dbReference>
<protein>
    <submittedName>
        <fullName evidence="2">DNA-binding transcriptional regulator, MarR family</fullName>
    </submittedName>
</protein>
<dbReference type="EMBL" id="FOIM01000048">
    <property type="protein sequence ID" value="SEU18815.1"/>
    <property type="molecule type" value="Genomic_DNA"/>
</dbReference>
<dbReference type="Proteomes" id="UP000198508">
    <property type="component" value="Unassembled WGS sequence"/>
</dbReference>
<feature type="domain" description="HTH marR-type" evidence="1">
    <location>
        <begin position="25"/>
        <end position="124"/>
    </location>
</feature>
<dbReference type="Gene3D" id="1.10.10.10">
    <property type="entry name" value="Winged helix-like DNA-binding domain superfamily/Winged helix DNA-binding domain"/>
    <property type="match status" value="1"/>
</dbReference>
<gene>
    <name evidence="2" type="ORF">SAMN05216313_14812</name>
</gene>
<keyword evidence="2" id="KW-0238">DNA-binding</keyword>
<evidence type="ECO:0000313" key="2">
    <source>
        <dbReference type="EMBL" id="SEU18815.1"/>
    </source>
</evidence>
<sequence>MEERQQNDVNEFNRLYKEMDDLYHDIALKLGLSDSALTIFYAICELGDGCLQKDICSQSFCSKQTINSSIRKLEREGTVYLKRGKGKNMHIYLTEQGREFVENKVRPAIGMEVQAFLELTPKERGELLRLTGKYLEHFRELERRM</sequence>
<keyword evidence="3" id="KW-1185">Reference proteome</keyword>
<dbReference type="InterPro" id="IPR000835">
    <property type="entry name" value="HTH_MarR-typ"/>
</dbReference>
<accession>A0A1I0K4Z7</accession>
<dbReference type="AlphaFoldDB" id="A0A1I0K4Z7"/>
<organism evidence="2 3">
    <name type="scientific">Enterocloster lavalensis</name>
    <dbReference type="NCBI Taxonomy" id="460384"/>
    <lineage>
        <taxon>Bacteria</taxon>
        <taxon>Bacillati</taxon>
        <taxon>Bacillota</taxon>
        <taxon>Clostridia</taxon>
        <taxon>Lachnospirales</taxon>
        <taxon>Lachnospiraceae</taxon>
        <taxon>Enterocloster</taxon>
    </lineage>
</organism>
<evidence type="ECO:0000313" key="3">
    <source>
        <dbReference type="Proteomes" id="UP000198508"/>
    </source>
</evidence>
<name>A0A1I0K4Z7_9FIRM</name>
<dbReference type="SMART" id="SM00347">
    <property type="entry name" value="HTH_MARR"/>
    <property type="match status" value="1"/>
</dbReference>
<dbReference type="SUPFAM" id="SSF46785">
    <property type="entry name" value="Winged helix' DNA-binding domain"/>
    <property type="match status" value="1"/>
</dbReference>
<reference evidence="3" key="1">
    <citation type="submission" date="2016-10" db="EMBL/GenBank/DDBJ databases">
        <authorList>
            <person name="Varghese N."/>
            <person name="Submissions S."/>
        </authorList>
    </citation>
    <scope>NUCLEOTIDE SEQUENCE [LARGE SCALE GENOMIC DNA]</scope>
    <source>
        <strain evidence="3">NLAE-zl-G277</strain>
    </source>
</reference>
<dbReference type="InterPro" id="IPR036388">
    <property type="entry name" value="WH-like_DNA-bd_sf"/>
</dbReference>
<evidence type="ECO:0000259" key="1">
    <source>
        <dbReference type="SMART" id="SM00347"/>
    </source>
</evidence>
<dbReference type="STRING" id="460384.SAMN05216313_14812"/>
<dbReference type="InterPro" id="IPR036390">
    <property type="entry name" value="WH_DNA-bd_sf"/>
</dbReference>
<dbReference type="GO" id="GO:0003700">
    <property type="term" value="F:DNA-binding transcription factor activity"/>
    <property type="evidence" value="ECO:0007669"/>
    <property type="project" value="InterPro"/>
</dbReference>